<dbReference type="SUPFAM" id="SSF52317">
    <property type="entry name" value="Class I glutamine amidotransferase-like"/>
    <property type="match status" value="1"/>
</dbReference>
<dbReference type="InterPro" id="IPR010582">
    <property type="entry name" value="Catalase_immune_responsive"/>
</dbReference>
<comment type="function">
    <text evidence="2 11">Decomposes hydrogen peroxide into water and oxygen; serves to protect cells from the toxic effects of hydrogen peroxide.</text>
</comment>
<organism evidence="17 18">
    <name type="scientific">Duganella margarita</name>
    <dbReference type="NCBI Taxonomy" id="2692170"/>
    <lineage>
        <taxon>Bacteria</taxon>
        <taxon>Pseudomonadati</taxon>
        <taxon>Pseudomonadota</taxon>
        <taxon>Betaproteobacteria</taxon>
        <taxon>Burkholderiales</taxon>
        <taxon>Oxalobacteraceae</taxon>
        <taxon>Telluria group</taxon>
        <taxon>Duganella</taxon>
    </lineage>
</organism>
<protein>
    <recommendedName>
        <fullName evidence="4 11">Catalase</fullName>
        <ecNumber evidence="4 11">1.11.1.6</ecNumber>
    </recommendedName>
</protein>
<feature type="region of interest" description="Disordered" evidence="15">
    <location>
        <begin position="61"/>
        <end position="116"/>
    </location>
</feature>
<feature type="compositionally biased region" description="Polar residues" evidence="15">
    <location>
        <begin position="17"/>
        <end position="40"/>
    </location>
</feature>
<keyword evidence="9 11" id="KW-0408">Iron</keyword>
<dbReference type="Pfam" id="PF18011">
    <property type="entry name" value="Catalase_C"/>
    <property type="match status" value="1"/>
</dbReference>
<feature type="active site" evidence="12">
    <location>
        <position position="249"/>
    </location>
</feature>
<feature type="binding site" evidence="14">
    <location>
        <position position="213"/>
    </location>
    <ligand>
        <name>heme</name>
        <dbReference type="ChEBI" id="CHEBI:30413"/>
    </ligand>
</feature>
<dbReference type="InterPro" id="IPR024708">
    <property type="entry name" value="Catalase_AS"/>
</dbReference>
<dbReference type="Pfam" id="PF00199">
    <property type="entry name" value="Catalase"/>
    <property type="match status" value="1"/>
</dbReference>
<evidence type="ECO:0000256" key="1">
    <source>
        <dbReference type="ARBA" id="ARBA00001971"/>
    </source>
</evidence>
<evidence type="ECO:0000256" key="3">
    <source>
        <dbReference type="ARBA" id="ARBA00010660"/>
    </source>
</evidence>
<dbReference type="SMART" id="SM01060">
    <property type="entry name" value="Catalase"/>
    <property type="match status" value="1"/>
</dbReference>
<evidence type="ECO:0000256" key="6">
    <source>
        <dbReference type="ARBA" id="ARBA00022617"/>
    </source>
</evidence>
<evidence type="ECO:0000256" key="15">
    <source>
        <dbReference type="SAM" id="MobiDB-lite"/>
    </source>
</evidence>
<dbReference type="PANTHER" id="PTHR42821:SF1">
    <property type="entry name" value="CATALASE-B"/>
    <property type="match status" value="1"/>
</dbReference>
<dbReference type="Gene3D" id="2.40.180.10">
    <property type="entry name" value="Catalase core domain"/>
    <property type="match status" value="1"/>
</dbReference>
<evidence type="ECO:0000256" key="11">
    <source>
        <dbReference type="PIRNR" id="PIRNR038927"/>
    </source>
</evidence>
<evidence type="ECO:0000256" key="14">
    <source>
        <dbReference type="PIRSR" id="PIRSR038927-3"/>
    </source>
</evidence>
<dbReference type="GO" id="GO:0004096">
    <property type="term" value="F:catalase activity"/>
    <property type="evidence" value="ECO:0007669"/>
    <property type="project" value="UniProtKB-UniRule"/>
</dbReference>
<dbReference type="InterPro" id="IPR018028">
    <property type="entry name" value="Catalase"/>
</dbReference>
<keyword evidence="5 11" id="KW-0575">Peroxidase</keyword>
<comment type="catalytic activity">
    <reaction evidence="11">
        <text>2 H2O2 = O2 + 2 H2O</text>
        <dbReference type="Rhea" id="RHEA:20309"/>
        <dbReference type="ChEBI" id="CHEBI:15377"/>
        <dbReference type="ChEBI" id="CHEBI:15379"/>
        <dbReference type="ChEBI" id="CHEBI:16240"/>
        <dbReference type="EC" id="1.11.1.6"/>
    </reaction>
</comment>
<feature type="binding site" evidence="14">
    <location>
        <position position="470"/>
    </location>
    <ligand>
        <name>heme</name>
        <dbReference type="ChEBI" id="CHEBI:30413"/>
    </ligand>
</feature>
<evidence type="ECO:0000256" key="9">
    <source>
        <dbReference type="ARBA" id="ARBA00023004"/>
    </source>
</evidence>
<dbReference type="Gene3D" id="3.40.50.880">
    <property type="match status" value="1"/>
</dbReference>
<dbReference type="PROSITE" id="PS00438">
    <property type="entry name" value="CATALASE_2"/>
    <property type="match status" value="1"/>
</dbReference>
<dbReference type="InterPro" id="IPR020835">
    <property type="entry name" value="Catalase_sf"/>
</dbReference>
<dbReference type="EMBL" id="WWCR01000022">
    <property type="protein sequence ID" value="MYM74365.1"/>
    <property type="molecule type" value="Genomic_DNA"/>
</dbReference>
<evidence type="ECO:0000256" key="7">
    <source>
        <dbReference type="ARBA" id="ARBA00022723"/>
    </source>
</evidence>
<feature type="compositionally biased region" description="Polar residues" evidence="15">
    <location>
        <begin position="88"/>
        <end position="101"/>
    </location>
</feature>
<dbReference type="EC" id="1.11.1.6" evidence="4 11"/>
<evidence type="ECO:0000313" key="18">
    <source>
        <dbReference type="Proteomes" id="UP000469734"/>
    </source>
</evidence>
<dbReference type="InterPro" id="IPR011614">
    <property type="entry name" value="Catalase_core"/>
</dbReference>
<keyword evidence="10 11" id="KW-0376">Hydrogen peroxide</keyword>
<dbReference type="InterPro" id="IPR041399">
    <property type="entry name" value="Catalase_large_C"/>
</dbReference>
<evidence type="ECO:0000256" key="2">
    <source>
        <dbReference type="ARBA" id="ARBA00002974"/>
    </source>
</evidence>
<evidence type="ECO:0000256" key="12">
    <source>
        <dbReference type="PIRSR" id="PIRSR038927-1"/>
    </source>
</evidence>
<dbReference type="GO" id="GO:0005829">
    <property type="term" value="C:cytosol"/>
    <property type="evidence" value="ECO:0007669"/>
    <property type="project" value="TreeGrafter"/>
</dbReference>
<feature type="domain" description="Catalase core" evidence="16">
    <location>
        <begin position="129"/>
        <end position="517"/>
    </location>
</feature>
<name>A0A7X4KIC5_9BURK</name>
<evidence type="ECO:0000259" key="16">
    <source>
        <dbReference type="SMART" id="SM01060"/>
    </source>
</evidence>
<evidence type="ECO:0000256" key="5">
    <source>
        <dbReference type="ARBA" id="ARBA00022559"/>
    </source>
</evidence>
<dbReference type="GO" id="GO:0046872">
    <property type="term" value="F:metal ion binding"/>
    <property type="evidence" value="ECO:0007669"/>
    <property type="project" value="UniProtKB-KW"/>
</dbReference>
<evidence type="ECO:0000256" key="4">
    <source>
        <dbReference type="ARBA" id="ARBA00012314"/>
    </source>
</evidence>
<keyword evidence="6 11" id="KW-0349">Heme</keyword>
<dbReference type="InterPro" id="IPR024712">
    <property type="entry name" value="Catalase_clade2"/>
</dbReference>
<dbReference type="AlphaFoldDB" id="A0A7X4KIC5"/>
<sequence length="806" mass="86065">MTTKQKTPASVMGAGSVLSTVAGPSSANPPASLGGASTQDEALIDKVTGGQQAAAAMPYNATKAGEHGEAARTPQPGQTCPVPHPVASASTAGETTPSPKTGNGAPPLGVCPAGDLDRVRADGSEQRLTTNQGVPVADNQNSLKVGLRGPTAMEDFILREKITHFDHERIPERVVHARGSAAHGYFESYQDLSDLTRAAPFAAAGKRTPVFVRFSTVAGERGSADTVRDVRGFAVKFYTDEGNWDLVGNNIPVFFIQDAMKFPDLIHSVKPEPHNGIPQAASAHDTFWDFVTLMPESTHMLMWHLSDRAIPRSYRTMQGFGVHTFRLVNAQGASVFCKFHWQPVGGTHSLVWDEAAKIIGADPDFHRRDLWEAIEAGAYPEWELGLQIFTEEQAASFPFDVLDPTKIVPEELVPVQVVGKMTLNRNPDNFFAETEQVAFCTAHIVPGIDFTNDPLLQGRIHSYLDTQISRLGGANFHEIPINAPLAPVHNNQRDGMHRQAVHRGRVAYEPNSLGGGCPFQAGMAGFTTAFSQMPQPPEDKVRGKPELFADHYSQARLFWISQSPAEQAHIVNAYRFELSRVTVPAIRVRLLSMLANVDPILAEGVAQGLGMDVPPAMPLATDAPPPHYEPSPALSLLSRPGAIGAKTRKVAILAGHGVDADSVKTVYAALLAAGAVPRVVAPQLGQLTAADGSRLDVEISIEAGPGVLYDAVVIADGATSAAMLAGDADARDFVRLQYRHCKPMLAIGDGQQLLAAAGIPAALADGSRDPALWQVSAGALDSALAEFQQALGGHRNFQRETDAAPL</sequence>
<reference evidence="17 18" key="1">
    <citation type="submission" date="2019-12" db="EMBL/GenBank/DDBJ databases">
        <title>Novel species isolated from a subtropical stream in China.</title>
        <authorList>
            <person name="Lu H."/>
        </authorList>
    </citation>
    <scope>NUCLEOTIDE SEQUENCE [LARGE SCALE GENOMIC DNA]</scope>
    <source>
        <strain evidence="17 18">FT134W</strain>
    </source>
</reference>
<dbReference type="PIRSF" id="PIRSF038927">
    <property type="entry name" value="Catalase_clade2"/>
    <property type="match status" value="1"/>
</dbReference>
<dbReference type="CDD" id="cd03132">
    <property type="entry name" value="GATase1_catalase"/>
    <property type="match status" value="1"/>
</dbReference>
<comment type="similarity">
    <text evidence="3">Belongs to the catalase family. HPII subfamily.</text>
</comment>
<feature type="binding site" evidence="14">
    <location>
        <position position="173"/>
    </location>
    <ligand>
        <name>heme</name>
        <dbReference type="ChEBI" id="CHEBI:30413"/>
    </ligand>
</feature>
<comment type="cofactor">
    <cofactor evidence="1 11 13">
        <name>heme</name>
        <dbReference type="ChEBI" id="CHEBI:30413"/>
    </cofactor>
</comment>
<evidence type="ECO:0000256" key="8">
    <source>
        <dbReference type="ARBA" id="ARBA00023002"/>
    </source>
</evidence>
<dbReference type="Pfam" id="PF06628">
    <property type="entry name" value="Catalase-rel"/>
    <property type="match status" value="1"/>
</dbReference>
<dbReference type="GO" id="GO:0042744">
    <property type="term" value="P:hydrogen peroxide catabolic process"/>
    <property type="evidence" value="ECO:0007669"/>
    <property type="project" value="UniProtKB-UniRule"/>
</dbReference>
<dbReference type="FunFam" id="2.40.180.10:FF:000003">
    <property type="entry name" value="Catalase"/>
    <property type="match status" value="1"/>
</dbReference>
<feature type="active site" evidence="12">
    <location>
        <position position="176"/>
    </location>
</feature>
<evidence type="ECO:0000256" key="10">
    <source>
        <dbReference type="ARBA" id="ARBA00023324"/>
    </source>
</evidence>
<dbReference type="PRINTS" id="PR00067">
    <property type="entry name" value="CATALASE"/>
</dbReference>
<feature type="region of interest" description="Disordered" evidence="15">
    <location>
        <begin position="1"/>
        <end position="42"/>
    </location>
</feature>
<keyword evidence="7 11" id="KW-0479">Metal-binding</keyword>
<proteinExistence type="inferred from homology"/>
<feature type="binding site" description="axial binding residue" evidence="13">
    <location>
        <position position="463"/>
    </location>
    <ligand>
        <name>heme</name>
        <dbReference type="ChEBI" id="CHEBI:30413"/>
    </ligand>
    <ligandPart>
        <name>Fe</name>
        <dbReference type="ChEBI" id="CHEBI:18248"/>
    </ligandPart>
</feature>
<accession>A0A7X4KIC5</accession>
<dbReference type="InterPro" id="IPR043156">
    <property type="entry name" value="Catalase_clade2_helical"/>
</dbReference>
<keyword evidence="8 11" id="KW-0560">Oxidoreductase</keyword>
<dbReference type="InterPro" id="IPR029062">
    <property type="entry name" value="Class_I_gatase-like"/>
</dbReference>
<feature type="binding site" evidence="14">
    <location>
        <position position="262"/>
    </location>
    <ligand>
        <name>heme</name>
        <dbReference type="ChEBI" id="CHEBI:30413"/>
    </ligand>
</feature>
<dbReference type="Proteomes" id="UP000469734">
    <property type="component" value="Unassembled WGS sequence"/>
</dbReference>
<gene>
    <name evidence="17" type="ORF">GTP56_19520</name>
</gene>
<dbReference type="Gene3D" id="1.20.1370.20">
    <property type="match status" value="1"/>
</dbReference>
<dbReference type="GO" id="GO:0020037">
    <property type="term" value="F:heme binding"/>
    <property type="evidence" value="ECO:0007669"/>
    <property type="project" value="UniProtKB-UniRule"/>
</dbReference>
<dbReference type="SUPFAM" id="SSF56634">
    <property type="entry name" value="Heme-dependent catalase-like"/>
    <property type="match status" value="1"/>
</dbReference>
<evidence type="ECO:0000256" key="13">
    <source>
        <dbReference type="PIRSR" id="PIRSR038927-2"/>
    </source>
</evidence>
<feature type="binding site" evidence="14">
    <location>
        <position position="459"/>
    </location>
    <ligand>
        <name>heme</name>
        <dbReference type="ChEBI" id="CHEBI:30413"/>
    </ligand>
</feature>
<dbReference type="PROSITE" id="PS51402">
    <property type="entry name" value="CATALASE_3"/>
    <property type="match status" value="1"/>
</dbReference>
<dbReference type="GO" id="GO:0006979">
    <property type="term" value="P:response to oxidative stress"/>
    <property type="evidence" value="ECO:0007669"/>
    <property type="project" value="InterPro"/>
</dbReference>
<dbReference type="RefSeq" id="WP_161051324.1">
    <property type="nucleotide sequence ID" value="NZ_WWCR01000022.1"/>
</dbReference>
<comment type="caution">
    <text evidence="17">The sequence shown here is derived from an EMBL/GenBank/DDBJ whole genome shotgun (WGS) entry which is preliminary data.</text>
</comment>
<dbReference type="PANTHER" id="PTHR42821">
    <property type="entry name" value="CATALASE"/>
    <property type="match status" value="1"/>
</dbReference>
<evidence type="ECO:0000313" key="17">
    <source>
        <dbReference type="EMBL" id="MYM74365.1"/>
    </source>
</evidence>